<feature type="domain" description="AMP-binding enzyme C-terminal" evidence="4">
    <location>
        <begin position="481"/>
        <end position="572"/>
    </location>
</feature>
<dbReference type="Gene3D" id="3.40.50.12780">
    <property type="entry name" value="N-terminal domain of ligase-like"/>
    <property type="match status" value="1"/>
</dbReference>
<dbReference type="InterPro" id="IPR045851">
    <property type="entry name" value="AMP-bd_C_sf"/>
</dbReference>
<dbReference type="FunFam" id="2.30.38.10:FF:000003">
    <property type="entry name" value="Vibriobactin-specific 2,3-dihydroxybenzoate-AMP ligase"/>
    <property type="match status" value="1"/>
</dbReference>
<dbReference type="Gene3D" id="3.30.300.30">
    <property type="match status" value="1"/>
</dbReference>
<dbReference type="EC" id="6.2.1.71" evidence="5"/>
<feature type="compositionally biased region" description="Pro residues" evidence="2">
    <location>
        <begin position="584"/>
        <end position="595"/>
    </location>
</feature>
<evidence type="ECO:0000259" key="4">
    <source>
        <dbReference type="Pfam" id="PF13193"/>
    </source>
</evidence>
<evidence type="ECO:0000256" key="2">
    <source>
        <dbReference type="SAM" id="MobiDB-lite"/>
    </source>
</evidence>
<dbReference type="InterPro" id="IPR025110">
    <property type="entry name" value="AMP-bd_C"/>
</dbReference>
<dbReference type="InterPro" id="IPR000873">
    <property type="entry name" value="AMP-dep_synth/lig_dom"/>
</dbReference>
<feature type="compositionally biased region" description="Low complexity" evidence="2">
    <location>
        <begin position="1"/>
        <end position="26"/>
    </location>
</feature>
<dbReference type="PANTHER" id="PTHR43767">
    <property type="entry name" value="LONG-CHAIN-FATTY-ACID--COA LIGASE"/>
    <property type="match status" value="1"/>
</dbReference>
<dbReference type="PANTHER" id="PTHR43767:SF1">
    <property type="entry name" value="NONRIBOSOMAL PEPTIDE SYNTHASE PES1 (EUROFUNG)-RELATED"/>
    <property type="match status" value="1"/>
</dbReference>
<evidence type="ECO:0000313" key="5">
    <source>
        <dbReference type="EMBL" id="MDR6217975.1"/>
    </source>
</evidence>
<feature type="domain" description="AMP-dependent synthetase/ligase" evidence="3">
    <location>
        <begin position="78"/>
        <end position="430"/>
    </location>
</feature>
<proteinExistence type="predicted"/>
<accession>A0AAE3XDA8</accession>
<dbReference type="SUPFAM" id="SSF56801">
    <property type="entry name" value="Acetyl-CoA synthetase-like"/>
    <property type="match status" value="1"/>
</dbReference>
<keyword evidence="1 5" id="KW-0436">Ligase</keyword>
<dbReference type="Pfam" id="PF00501">
    <property type="entry name" value="AMP-binding"/>
    <property type="match status" value="1"/>
</dbReference>
<feature type="region of interest" description="Disordered" evidence="2">
    <location>
        <begin position="572"/>
        <end position="608"/>
    </location>
</feature>
<dbReference type="EMBL" id="JAVDQK010000003">
    <property type="protein sequence ID" value="MDR6217975.1"/>
    <property type="molecule type" value="Genomic_DNA"/>
</dbReference>
<gene>
    <name evidence="5" type="ORF">J2Y00_001536</name>
</gene>
<dbReference type="InterPro" id="IPR020845">
    <property type="entry name" value="AMP-binding_CS"/>
</dbReference>
<dbReference type="Pfam" id="PF13193">
    <property type="entry name" value="AMP-binding_C"/>
    <property type="match status" value="1"/>
</dbReference>
<dbReference type="GO" id="GO:0008668">
    <property type="term" value="F:2,3-dihydroxybenzoate--[aryl-carrier protein] ligase"/>
    <property type="evidence" value="ECO:0007669"/>
    <property type="project" value="UniProtKB-EC"/>
</dbReference>
<evidence type="ECO:0000259" key="3">
    <source>
        <dbReference type="Pfam" id="PF00501"/>
    </source>
</evidence>
<comment type="caution">
    <text evidence="5">The sequence shown here is derived from an EMBL/GenBank/DDBJ whole genome shotgun (WGS) entry which is preliminary data.</text>
</comment>
<dbReference type="PROSITE" id="PS00455">
    <property type="entry name" value="AMP_BINDING"/>
    <property type="match status" value="1"/>
</dbReference>
<dbReference type="InterPro" id="IPR050237">
    <property type="entry name" value="ATP-dep_AMP-bd_enzyme"/>
</dbReference>
<protein>
    <submittedName>
        <fullName evidence="5">2,3-dihydroxybenzoate-AMP ligase</fullName>
        <ecNumber evidence="5">6.2.1.71</ecNumber>
    </submittedName>
</protein>
<dbReference type="Proteomes" id="UP001185331">
    <property type="component" value="Unassembled WGS sequence"/>
</dbReference>
<name>A0AAE3XDA8_9DEIO</name>
<dbReference type="AlphaFoldDB" id="A0AAE3XDA8"/>
<evidence type="ECO:0000256" key="1">
    <source>
        <dbReference type="ARBA" id="ARBA00022598"/>
    </source>
</evidence>
<dbReference type="InterPro" id="IPR042099">
    <property type="entry name" value="ANL_N_sf"/>
</dbReference>
<evidence type="ECO:0000313" key="6">
    <source>
        <dbReference type="Proteomes" id="UP001185331"/>
    </source>
</evidence>
<reference evidence="5" key="1">
    <citation type="submission" date="2023-07" db="EMBL/GenBank/DDBJ databases">
        <title>Sorghum-associated microbial communities from plants grown in Nebraska, USA.</title>
        <authorList>
            <person name="Schachtman D."/>
        </authorList>
    </citation>
    <scope>NUCLEOTIDE SEQUENCE</scope>
    <source>
        <strain evidence="5">BE330</strain>
    </source>
</reference>
<organism evidence="5 6">
    <name type="scientific">Deinococcus soli</name>
    <name type="common">ex Cha et al. 2016</name>
    <dbReference type="NCBI Taxonomy" id="1309411"/>
    <lineage>
        <taxon>Bacteria</taxon>
        <taxon>Thermotogati</taxon>
        <taxon>Deinococcota</taxon>
        <taxon>Deinococci</taxon>
        <taxon>Deinococcales</taxon>
        <taxon>Deinococcaceae</taxon>
        <taxon>Deinococcus</taxon>
    </lineage>
</organism>
<feature type="region of interest" description="Disordered" evidence="2">
    <location>
        <begin position="1"/>
        <end position="28"/>
    </location>
</feature>
<dbReference type="RefSeq" id="WP_309852510.1">
    <property type="nucleotide sequence ID" value="NZ_JAVDQJ010000003.1"/>
</dbReference>
<sequence length="608" mass="63970">MTVPEAPVAARVPVGHAPDAGAPDADFTPWPPGLARTYRAAGYWRGEPFSAWLRALAGQFGPRAALRGHALGPGGQPGAWVTRTYAELDAAASGYAAALAARGLRAGDRVILHLPNSPDVFEVLLGLLRLGARPILALAAHRAAELTAFATQAQVRALITGGHPDAQRAARAVQAAHPDTLVLTVGDPDAPLPLLAADAAAWTEPPAQPGAASQGAGGVALYQLSGGSTGTPKLIPRTHDDYLYSVRASAELCGLTPDTVFLAALPATHNFTLTSPGALGTLHAGGTVVTAPGPTPDVCAALIERCGVTHVALVPSALLLWLRAPQFMSVPRPASTLRVVQVGGAPLAADVARQVPERLGAAVQQVFGMAEGLVNYVRPGSADDVTYGTQGRPISPHDEILIVDDEDRPVPDGTPGHLLTRGPYTIRGYFRAPEHNARAFTPDGYYRTGDIVTRRPDGHLSVQGRHKDQINRGGEKIAAEEIEHALLGHPRVFQAALIGLPDPWLGERTCAVVQPRPIPGLNAEQTPDPPLPDARALTLDLRRFLLEQGFAPFKLPDRVEVLPTLPRTPFGKVDKPALRARYAPTPPVTTTPDPTPDADQDATDRSPA</sequence>